<gene>
    <name evidence="1" type="ORF">K458DRAFT_411631</name>
</gene>
<proteinExistence type="predicted"/>
<dbReference type="OrthoDB" id="496981at2759"/>
<reference evidence="1" key="1">
    <citation type="journal article" date="2020" name="Stud. Mycol.">
        <title>101 Dothideomycetes genomes: a test case for predicting lifestyles and emergence of pathogens.</title>
        <authorList>
            <person name="Haridas S."/>
            <person name="Albert R."/>
            <person name="Binder M."/>
            <person name="Bloem J."/>
            <person name="Labutti K."/>
            <person name="Salamov A."/>
            <person name="Andreopoulos B."/>
            <person name="Baker S."/>
            <person name="Barry K."/>
            <person name="Bills G."/>
            <person name="Bluhm B."/>
            <person name="Cannon C."/>
            <person name="Castanera R."/>
            <person name="Culley D."/>
            <person name="Daum C."/>
            <person name="Ezra D."/>
            <person name="Gonzalez J."/>
            <person name="Henrissat B."/>
            <person name="Kuo A."/>
            <person name="Liang C."/>
            <person name="Lipzen A."/>
            <person name="Lutzoni F."/>
            <person name="Magnuson J."/>
            <person name="Mondo S."/>
            <person name="Nolan M."/>
            <person name="Ohm R."/>
            <person name="Pangilinan J."/>
            <person name="Park H.-J."/>
            <person name="Ramirez L."/>
            <person name="Alfaro M."/>
            <person name="Sun H."/>
            <person name="Tritt A."/>
            <person name="Yoshinaga Y."/>
            <person name="Zwiers L.-H."/>
            <person name="Turgeon B."/>
            <person name="Goodwin S."/>
            <person name="Spatafora J."/>
            <person name="Crous P."/>
            <person name="Grigoriev I."/>
        </authorList>
    </citation>
    <scope>NUCLEOTIDE SEQUENCE</scope>
    <source>
        <strain evidence="1">CBS 122367</strain>
    </source>
</reference>
<accession>A0A6G1JMY3</accession>
<keyword evidence="2" id="KW-1185">Reference proteome</keyword>
<dbReference type="Pfam" id="PF00300">
    <property type="entry name" value="His_Phos_1"/>
    <property type="match status" value="1"/>
</dbReference>
<dbReference type="InterPro" id="IPR013078">
    <property type="entry name" value="His_Pase_superF_clade-1"/>
</dbReference>
<protein>
    <submittedName>
        <fullName evidence="1">Uncharacterized protein</fullName>
    </submittedName>
</protein>
<organism evidence="1 2">
    <name type="scientific">Lentithecium fluviatile CBS 122367</name>
    <dbReference type="NCBI Taxonomy" id="1168545"/>
    <lineage>
        <taxon>Eukaryota</taxon>
        <taxon>Fungi</taxon>
        <taxon>Dikarya</taxon>
        <taxon>Ascomycota</taxon>
        <taxon>Pezizomycotina</taxon>
        <taxon>Dothideomycetes</taxon>
        <taxon>Pleosporomycetidae</taxon>
        <taxon>Pleosporales</taxon>
        <taxon>Massarineae</taxon>
        <taxon>Lentitheciaceae</taxon>
        <taxon>Lentithecium</taxon>
    </lineage>
</organism>
<evidence type="ECO:0000313" key="2">
    <source>
        <dbReference type="Proteomes" id="UP000799291"/>
    </source>
</evidence>
<dbReference type="SUPFAM" id="SSF53254">
    <property type="entry name" value="Phosphoglycerate mutase-like"/>
    <property type="match status" value="1"/>
</dbReference>
<dbReference type="InterPro" id="IPR029033">
    <property type="entry name" value="His_PPase_superfam"/>
</dbReference>
<dbReference type="Gene3D" id="3.40.50.1240">
    <property type="entry name" value="Phosphoglycerate mutase-like"/>
    <property type="match status" value="1"/>
</dbReference>
<name>A0A6G1JMY3_9PLEO</name>
<dbReference type="CDD" id="cd07067">
    <property type="entry name" value="HP_PGM_like"/>
    <property type="match status" value="1"/>
</dbReference>
<dbReference type="AlphaFoldDB" id="A0A6G1JMY3"/>
<dbReference type="EMBL" id="MU005569">
    <property type="protein sequence ID" value="KAF2691932.1"/>
    <property type="molecule type" value="Genomic_DNA"/>
</dbReference>
<sequence>MSSVLLALSAVRGASTLRFSYKKPDILGISEFFSSERPTAAGDPEYYYADVQAFGLIHQAYPYDHICSGTYWERFECFIRKHNEEHPGAKLKVLYLARHQHPKKHTQGHSCAKMRLENSDPSLSDRGERLAKLASRYWQDAFLASMPAPESYYASPLLRALQTAEYMFGNHSLPANKPFRPIIKDA</sequence>
<evidence type="ECO:0000313" key="1">
    <source>
        <dbReference type="EMBL" id="KAF2691932.1"/>
    </source>
</evidence>
<dbReference type="Proteomes" id="UP000799291">
    <property type="component" value="Unassembled WGS sequence"/>
</dbReference>